<dbReference type="GO" id="GO:0008745">
    <property type="term" value="F:N-acetylmuramoyl-L-alanine amidase activity"/>
    <property type="evidence" value="ECO:0007669"/>
    <property type="project" value="InterPro"/>
</dbReference>
<keyword evidence="1" id="KW-0378">Hydrolase</keyword>
<dbReference type="PANTHER" id="PTHR30404">
    <property type="entry name" value="N-ACETYLMURAMOYL-L-ALANINE AMIDASE"/>
    <property type="match status" value="1"/>
</dbReference>
<dbReference type="EMBL" id="DVOF01000209">
    <property type="protein sequence ID" value="HIV03322.1"/>
    <property type="molecule type" value="Genomic_DNA"/>
</dbReference>
<comment type="caution">
    <text evidence="3">The sequence shown here is derived from an EMBL/GenBank/DDBJ whole genome shotgun (WGS) entry which is preliminary data.</text>
</comment>
<dbReference type="Proteomes" id="UP000886743">
    <property type="component" value="Unassembled WGS sequence"/>
</dbReference>
<evidence type="ECO:0000256" key="1">
    <source>
        <dbReference type="ARBA" id="ARBA00022801"/>
    </source>
</evidence>
<dbReference type="SUPFAM" id="SSF53187">
    <property type="entry name" value="Zn-dependent exopeptidases"/>
    <property type="match status" value="1"/>
</dbReference>
<reference evidence="3" key="2">
    <citation type="journal article" date="2021" name="PeerJ">
        <title>Extensive microbial diversity within the chicken gut microbiome revealed by metagenomics and culture.</title>
        <authorList>
            <person name="Gilroy R."/>
            <person name="Ravi A."/>
            <person name="Getino M."/>
            <person name="Pursley I."/>
            <person name="Horton D.L."/>
            <person name="Alikhan N.F."/>
            <person name="Baker D."/>
            <person name="Gharbi K."/>
            <person name="Hall N."/>
            <person name="Watson M."/>
            <person name="Adriaenssens E.M."/>
            <person name="Foster-Nyarko E."/>
            <person name="Jarju S."/>
            <person name="Secka A."/>
            <person name="Antonio M."/>
            <person name="Oren A."/>
            <person name="Chaudhuri R.R."/>
            <person name="La Ragione R."/>
            <person name="Hildebrand F."/>
            <person name="Pallen M.J."/>
        </authorList>
    </citation>
    <scope>NUCLEOTIDE SEQUENCE</scope>
    <source>
        <strain evidence="3">4920</strain>
    </source>
</reference>
<feature type="domain" description="MurNAc-LAA" evidence="2">
    <location>
        <begin position="118"/>
        <end position="231"/>
    </location>
</feature>
<dbReference type="AlphaFoldDB" id="A0A9D1NIR8"/>
<evidence type="ECO:0000313" key="3">
    <source>
        <dbReference type="EMBL" id="HIV03322.1"/>
    </source>
</evidence>
<sequence>MIVFIKKSSAFLLCTIFLCVMMIAGIILGDISVPASVNASYGKTVVIDAGHGDPDGGAVGKDGTTEAGLNLLVAQKVENLLSQAGIHTVMTRTTNEGIYDSDAKTIAEKKRSDMRKRRDIQSSAGADLFVSIHMNLFEQSKYHGAQVVYDGKNEEAKRLAECIQSALKEGVDPGNERQAMKAGSGIYLLKNAPIPSVIVECGFLSNEEELANLKTDEYQTKLAWAVMKGIEAYYAGTGGIAAPAQ</sequence>
<evidence type="ECO:0000313" key="4">
    <source>
        <dbReference type="Proteomes" id="UP000886743"/>
    </source>
</evidence>
<proteinExistence type="predicted"/>
<dbReference type="PANTHER" id="PTHR30404:SF0">
    <property type="entry name" value="N-ACETYLMURAMOYL-L-ALANINE AMIDASE AMIC"/>
    <property type="match status" value="1"/>
</dbReference>
<dbReference type="InterPro" id="IPR002508">
    <property type="entry name" value="MurNAc-LAA_cat"/>
</dbReference>
<dbReference type="GO" id="GO:0030288">
    <property type="term" value="C:outer membrane-bounded periplasmic space"/>
    <property type="evidence" value="ECO:0007669"/>
    <property type="project" value="TreeGrafter"/>
</dbReference>
<evidence type="ECO:0000259" key="2">
    <source>
        <dbReference type="SMART" id="SM00646"/>
    </source>
</evidence>
<dbReference type="Pfam" id="PF01520">
    <property type="entry name" value="Amidase_3"/>
    <property type="match status" value="1"/>
</dbReference>
<protein>
    <submittedName>
        <fullName evidence="3">N-acetylmuramoyl-L-alanine amidase</fullName>
    </submittedName>
</protein>
<gene>
    <name evidence="3" type="ORF">IAC74_07080</name>
</gene>
<dbReference type="CDD" id="cd02696">
    <property type="entry name" value="MurNAc-LAA"/>
    <property type="match status" value="1"/>
</dbReference>
<dbReference type="GO" id="GO:0009253">
    <property type="term" value="P:peptidoglycan catabolic process"/>
    <property type="evidence" value="ECO:0007669"/>
    <property type="project" value="InterPro"/>
</dbReference>
<dbReference type="SMART" id="SM00646">
    <property type="entry name" value="Ami_3"/>
    <property type="match status" value="1"/>
</dbReference>
<dbReference type="InterPro" id="IPR050695">
    <property type="entry name" value="N-acetylmuramoyl_amidase_3"/>
</dbReference>
<accession>A0A9D1NIR8</accession>
<dbReference type="Gene3D" id="3.40.630.40">
    <property type="entry name" value="Zn-dependent exopeptidases"/>
    <property type="match status" value="1"/>
</dbReference>
<reference evidence="3" key="1">
    <citation type="submission" date="2020-10" db="EMBL/GenBank/DDBJ databases">
        <authorList>
            <person name="Gilroy R."/>
        </authorList>
    </citation>
    <scope>NUCLEOTIDE SEQUENCE</scope>
    <source>
        <strain evidence="3">4920</strain>
    </source>
</reference>
<name>A0A9D1NIR8_9FIRM</name>
<organism evidence="3 4">
    <name type="scientific">Candidatus Aphodoplasma excrementigallinarum</name>
    <dbReference type="NCBI Taxonomy" id="2840673"/>
    <lineage>
        <taxon>Bacteria</taxon>
        <taxon>Bacillati</taxon>
        <taxon>Bacillota</taxon>
        <taxon>Clostridia</taxon>
        <taxon>Eubacteriales</taxon>
        <taxon>Candidatus Aphodoplasma</taxon>
    </lineage>
</organism>